<name>A0ABP7C5Z3_9MICC</name>
<comment type="catalytic activity">
    <reaction evidence="1">
        <text>Hydrolysis of terminal non-reducing alpha-L-rhamnose residues in alpha-L-rhamnosides.</text>
        <dbReference type="EC" id="3.2.1.40"/>
    </reaction>
</comment>
<dbReference type="RefSeq" id="WP_345150301.1">
    <property type="nucleotide sequence ID" value="NZ_BAABEO010000011.1"/>
</dbReference>
<evidence type="ECO:0000259" key="6">
    <source>
        <dbReference type="Pfam" id="PF17389"/>
    </source>
</evidence>
<dbReference type="InterPro" id="IPR008902">
    <property type="entry name" value="Rhamnosid_concanavalin"/>
</dbReference>
<dbReference type="PANTHER" id="PTHR33307">
    <property type="entry name" value="ALPHA-RHAMNOSIDASE (EUROFUNG)"/>
    <property type="match status" value="1"/>
</dbReference>
<dbReference type="Pfam" id="PF17389">
    <property type="entry name" value="Bac_rhamnosid6H"/>
    <property type="match status" value="1"/>
</dbReference>
<evidence type="ECO:0000259" key="7">
    <source>
        <dbReference type="Pfam" id="PF17390"/>
    </source>
</evidence>
<dbReference type="InterPro" id="IPR008928">
    <property type="entry name" value="6-hairpin_glycosidase_sf"/>
</dbReference>
<organism evidence="8 9">
    <name type="scientific">Arthrobacter ginkgonis</name>
    <dbReference type="NCBI Taxonomy" id="1630594"/>
    <lineage>
        <taxon>Bacteria</taxon>
        <taxon>Bacillati</taxon>
        <taxon>Actinomycetota</taxon>
        <taxon>Actinomycetes</taxon>
        <taxon>Micrococcales</taxon>
        <taxon>Micrococcaceae</taxon>
        <taxon>Arthrobacter</taxon>
    </lineage>
</organism>
<dbReference type="InterPro" id="IPR016007">
    <property type="entry name" value="Alpha_rhamnosid"/>
</dbReference>
<dbReference type="Gene3D" id="2.60.40.10">
    <property type="entry name" value="Immunoglobulins"/>
    <property type="match status" value="1"/>
</dbReference>
<sequence>MDRHICDGLRVEHLEAPLGLGAERPRFSWRMETNDVGSWQAGYELEVAEAETGSVVWASGQRNESDSVLVAYEGAALRSNTAYTWRVRTWSSASAAPSEWASSRFETGLMRRSDWSAHWVEPEQVPAGVERWTMVDWIAGRRPEGEPAQRLRPTRLLRQSFDLALPVLRARLYATARGIYEAHVNGRAADDQVLAPGFDSYAHRTSVQCYDVTGLLRTGPNALGFALADGWWAGRIGLTGSSAQWGARIAALWQLEIEHVDGSHTTVASDATVRSTRGPHDYADLFVGERLDRRAVIDGWNEPGLDDSRWRPVRVLDEDLENLTPFHGEPVRRVLELAPVRISGDVDSGFLVDFGQVVAGRVRLTMPQLAPGTTVTIEHTEALAADGSWFVNIDGINKEQTDVYVAAGLAGGERYEPSFTFHGFRYARVHGLPAAPSPADIRAVVLSSDLEPAGDFTTSDERLNRLHRNTVWSQRGNFLSIPTDCPQRERAGWSGDIQVFAPAAANNANVAAFLTRWLRNLRADQLPDGAVPIYSPRSPFDADQAATGEGLGAIVAAPGWGDAIAIVPWVLYERYADAGVLAENYDAMLAWIDHQARTAAAGIPARLDRGSMDARTRENHSLLFNTGENFGDWLTPSTLRGRPLHEAIGIAPRLTGEIVGPMFQIRTLDLVSRIAAVLGRDDDAARFSGRARRLRQAFAEEYITEDGRLGCDLQGPHVLALAFDLVPEDRRALAAAHLAHLVRANGDRLDTGFLSVPHLLDVLQDTGYGDLAQRVLWQSEEPSWLYEVDQGATTIWESWDAVAPDGTPRAVSMNHYAFGCVDDWLYRRVAGISPLSAGYREFLVEPDFTSGLSHVQASINSPYGRIEIAWTLAEGTTNEGTADEGTATVELTVPPNTRATLRLDGVEETLPNGFHVRRTNPARIASHAGLRAHPAP</sequence>
<evidence type="ECO:0000256" key="1">
    <source>
        <dbReference type="ARBA" id="ARBA00001445"/>
    </source>
</evidence>
<dbReference type="InterPro" id="IPR035396">
    <property type="entry name" value="Bac_rhamnosid6H"/>
</dbReference>
<dbReference type="InterPro" id="IPR035398">
    <property type="entry name" value="Bac_rhamnosid_C"/>
</dbReference>
<dbReference type="PIRSF" id="PIRSF010631">
    <property type="entry name" value="A-rhamnsds"/>
    <property type="match status" value="1"/>
</dbReference>
<evidence type="ECO:0000256" key="2">
    <source>
        <dbReference type="ARBA" id="ARBA00012652"/>
    </source>
</evidence>
<dbReference type="GO" id="GO:0016787">
    <property type="term" value="F:hydrolase activity"/>
    <property type="evidence" value="ECO:0007669"/>
    <property type="project" value="UniProtKB-KW"/>
</dbReference>
<evidence type="ECO:0000313" key="8">
    <source>
        <dbReference type="EMBL" id="GAA3681056.1"/>
    </source>
</evidence>
<evidence type="ECO:0000313" key="9">
    <source>
        <dbReference type="Proteomes" id="UP001500752"/>
    </source>
</evidence>
<dbReference type="Proteomes" id="UP001500752">
    <property type="component" value="Unassembled WGS sequence"/>
</dbReference>
<dbReference type="Pfam" id="PF25788">
    <property type="entry name" value="Ig_Rha78A_N"/>
    <property type="match status" value="1"/>
</dbReference>
<dbReference type="Pfam" id="PF08531">
    <property type="entry name" value="Bac_rhamnosid_N"/>
    <property type="match status" value="1"/>
</dbReference>
<feature type="domain" description="Bacterial alpha-L-rhamnosidase N-terminal" evidence="5">
    <location>
        <begin position="167"/>
        <end position="334"/>
    </location>
</feature>
<accession>A0ABP7C5Z3</accession>
<evidence type="ECO:0000259" key="4">
    <source>
        <dbReference type="Pfam" id="PF05592"/>
    </source>
</evidence>
<dbReference type="PANTHER" id="PTHR33307:SF6">
    <property type="entry name" value="ALPHA-RHAMNOSIDASE (EUROFUNG)-RELATED"/>
    <property type="match status" value="1"/>
</dbReference>
<dbReference type="InterPro" id="IPR013737">
    <property type="entry name" value="Bac_rhamnosid_N"/>
</dbReference>
<protein>
    <recommendedName>
        <fullName evidence="2">alpha-L-rhamnosidase</fullName>
        <ecNumber evidence="2">3.2.1.40</ecNumber>
    </recommendedName>
</protein>
<keyword evidence="3 8" id="KW-0378">Hydrolase</keyword>
<dbReference type="Gene3D" id="1.50.10.10">
    <property type="match status" value="1"/>
</dbReference>
<gene>
    <name evidence="8" type="ORF">GCM10023081_18950</name>
</gene>
<dbReference type="InterPro" id="IPR012341">
    <property type="entry name" value="6hp_glycosidase-like_sf"/>
</dbReference>
<dbReference type="Gene3D" id="2.60.120.260">
    <property type="entry name" value="Galactose-binding domain-like"/>
    <property type="match status" value="2"/>
</dbReference>
<feature type="domain" description="Alpha-L-rhamnosidase C-terminal" evidence="7">
    <location>
        <begin position="831"/>
        <end position="908"/>
    </location>
</feature>
<feature type="domain" description="Alpha-L-rhamnosidase concanavalin-like" evidence="4">
    <location>
        <begin position="349"/>
        <end position="446"/>
    </location>
</feature>
<dbReference type="Gene3D" id="2.60.420.10">
    <property type="entry name" value="Maltose phosphorylase, domain 3"/>
    <property type="match status" value="1"/>
</dbReference>
<keyword evidence="9" id="KW-1185">Reference proteome</keyword>
<proteinExistence type="predicted"/>
<dbReference type="Pfam" id="PF17390">
    <property type="entry name" value="Bac_rhamnosid_C"/>
    <property type="match status" value="1"/>
</dbReference>
<evidence type="ECO:0000259" key="5">
    <source>
        <dbReference type="Pfam" id="PF08531"/>
    </source>
</evidence>
<evidence type="ECO:0000256" key="3">
    <source>
        <dbReference type="ARBA" id="ARBA00022801"/>
    </source>
</evidence>
<dbReference type="SUPFAM" id="SSF48208">
    <property type="entry name" value="Six-hairpin glycosidases"/>
    <property type="match status" value="1"/>
</dbReference>
<dbReference type="Pfam" id="PF05592">
    <property type="entry name" value="Bac_rhamnosid"/>
    <property type="match status" value="1"/>
</dbReference>
<dbReference type="EC" id="3.2.1.40" evidence="2"/>
<reference evidence="9" key="1">
    <citation type="journal article" date="2019" name="Int. J. Syst. Evol. Microbiol.">
        <title>The Global Catalogue of Microorganisms (GCM) 10K type strain sequencing project: providing services to taxonomists for standard genome sequencing and annotation.</title>
        <authorList>
            <consortium name="The Broad Institute Genomics Platform"/>
            <consortium name="The Broad Institute Genome Sequencing Center for Infectious Disease"/>
            <person name="Wu L."/>
            <person name="Ma J."/>
        </authorList>
    </citation>
    <scope>NUCLEOTIDE SEQUENCE [LARGE SCALE GENOMIC DNA]</scope>
    <source>
        <strain evidence="9">JCM 30742</strain>
    </source>
</reference>
<feature type="domain" description="Alpha-L-rhamnosidase six-hairpin glycosidase" evidence="6">
    <location>
        <begin position="453"/>
        <end position="829"/>
    </location>
</feature>
<dbReference type="InterPro" id="IPR013783">
    <property type="entry name" value="Ig-like_fold"/>
</dbReference>
<dbReference type="EMBL" id="BAABEO010000011">
    <property type="protein sequence ID" value="GAA3681056.1"/>
    <property type="molecule type" value="Genomic_DNA"/>
</dbReference>
<comment type="caution">
    <text evidence="8">The sequence shown here is derived from an EMBL/GenBank/DDBJ whole genome shotgun (WGS) entry which is preliminary data.</text>
</comment>